<feature type="region of interest" description="Disordered" evidence="1">
    <location>
        <begin position="204"/>
        <end position="230"/>
    </location>
</feature>
<dbReference type="OrthoDB" id="2537141at2759"/>
<feature type="compositionally biased region" description="Basic and acidic residues" evidence="1">
    <location>
        <begin position="37"/>
        <end position="54"/>
    </location>
</feature>
<evidence type="ECO:0000313" key="2">
    <source>
        <dbReference type="EMBL" id="KAH6606390.1"/>
    </source>
</evidence>
<reference evidence="2" key="1">
    <citation type="submission" date="2021-08" db="EMBL/GenBank/DDBJ databases">
        <title>Chromosome-Level Trichoderma cornu-damae using Hi-C Data.</title>
        <authorList>
            <person name="Kim C.S."/>
        </authorList>
    </citation>
    <scope>NUCLEOTIDE SEQUENCE</scope>
    <source>
        <strain evidence="2">KA19-0412C</strain>
    </source>
</reference>
<keyword evidence="3" id="KW-1185">Reference proteome</keyword>
<gene>
    <name evidence="2" type="ORF">Trco_005543</name>
</gene>
<feature type="region of interest" description="Disordered" evidence="1">
    <location>
        <begin position="35"/>
        <end position="135"/>
    </location>
</feature>
<evidence type="ECO:0000256" key="1">
    <source>
        <dbReference type="SAM" id="MobiDB-lite"/>
    </source>
</evidence>
<proteinExistence type="predicted"/>
<dbReference type="Proteomes" id="UP000827724">
    <property type="component" value="Unassembled WGS sequence"/>
</dbReference>
<evidence type="ECO:0000313" key="3">
    <source>
        <dbReference type="Proteomes" id="UP000827724"/>
    </source>
</evidence>
<protein>
    <submittedName>
        <fullName evidence="2">Uncharacterized protein</fullName>
    </submittedName>
</protein>
<name>A0A9P8QN64_9HYPO</name>
<dbReference type="AlphaFoldDB" id="A0A9P8QN64"/>
<accession>A0A9P8QN64</accession>
<comment type="caution">
    <text evidence="2">The sequence shown here is derived from an EMBL/GenBank/DDBJ whole genome shotgun (WGS) entry which is preliminary data.</text>
</comment>
<sequence>MGGVRRHVRIFVRLWPTPFYNASAVVVDLTFNAVPPSDERKKNERAQFSDTKPEKLRRKRARQDEIEFFTNALKRLRADYPPSESPSPPKSSRNSMTSRGDFQPVHRADAVNDMTVGGETNTTPRHRGGGGSGTCSCGGRATHHIGGENELSPQHGSHASRGCSIRSDPVAIEAHPSSSSSSMLNTLLPPDGSFGGEIERESATKQQGFEAAASCEQKKPPGRNAVEPPKYEDKGVMASRVRRVGCTDALHIPHGSTKGLTYKQELRMPYVLLMAPLLRGSLIGPAPITHRTPRFHI</sequence>
<dbReference type="EMBL" id="JAIWOZ010000004">
    <property type="protein sequence ID" value="KAH6606390.1"/>
    <property type="molecule type" value="Genomic_DNA"/>
</dbReference>
<organism evidence="2 3">
    <name type="scientific">Trichoderma cornu-damae</name>
    <dbReference type="NCBI Taxonomy" id="654480"/>
    <lineage>
        <taxon>Eukaryota</taxon>
        <taxon>Fungi</taxon>
        <taxon>Dikarya</taxon>
        <taxon>Ascomycota</taxon>
        <taxon>Pezizomycotina</taxon>
        <taxon>Sordariomycetes</taxon>
        <taxon>Hypocreomycetidae</taxon>
        <taxon>Hypocreales</taxon>
        <taxon>Hypocreaceae</taxon>
        <taxon>Trichoderma</taxon>
    </lineage>
</organism>